<evidence type="ECO:0008006" key="4">
    <source>
        <dbReference type="Google" id="ProtNLM"/>
    </source>
</evidence>
<dbReference type="EMBL" id="JAVREH010000013">
    <property type="protein sequence ID" value="MDT0262072.1"/>
    <property type="molecule type" value="Genomic_DNA"/>
</dbReference>
<feature type="signal peptide" evidence="1">
    <location>
        <begin position="1"/>
        <end position="20"/>
    </location>
</feature>
<keyword evidence="1" id="KW-0732">Signal</keyword>
<organism evidence="2 3">
    <name type="scientific">Jatrophihabitans lederbergiae</name>
    <dbReference type="NCBI Taxonomy" id="3075547"/>
    <lineage>
        <taxon>Bacteria</taxon>
        <taxon>Bacillati</taxon>
        <taxon>Actinomycetota</taxon>
        <taxon>Actinomycetes</taxon>
        <taxon>Jatrophihabitantales</taxon>
        <taxon>Jatrophihabitantaceae</taxon>
        <taxon>Jatrophihabitans</taxon>
    </lineage>
</organism>
<name>A0ABU2JAT7_9ACTN</name>
<evidence type="ECO:0000256" key="1">
    <source>
        <dbReference type="SAM" id="SignalP"/>
    </source>
</evidence>
<proteinExistence type="predicted"/>
<evidence type="ECO:0000313" key="3">
    <source>
        <dbReference type="Proteomes" id="UP001183176"/>
    </source>
</evidence>
<gene>
    <name evidence="2" type="ORF">RM423_11760</name>
</gene>
<comment type="caution">
    <text evidence="2">The sequence shown here is derived from an EMBL/GenBank/DDBJ whole genome shotgun (WGS) entry which is preliminary data.</text>
</comment>
<dbReference type="RefSeq" id="WP_311423223.1">
    <property type="nucleotide sequence ID" value="NZ_JAVREH010000013.1"/>
</dbReference>
<feature type="chain" id="PRO_5046746134" description="DUF5666 domain-containing protein" evidence="1">
    <location>
        <begin position="21"/>
        <end position="327"/>
    </location>
</feature>
<sequence>MPLSRTAALILASVSVTASAALTAGTAIAAPAHAKPVHAKPVHAKPVPKKPVKKPVKGAHFSAQGLIVSATPNSGTVTVLAHTLHDGSRVKRNQLLTVKLAGKHGRAQGLPAHTSVAAAAAGGMTIGDSITLAGTSTGVGTGESFTATTAVEHAAPAHVFLGTVLALNGNILTVAKAAEASDDPNENSDGSDSFTVDIGSATVTLDGATGALAPGQSVAVLGEGDSDTVLASSVFAFSTVPTVLGGEVSTVTGTAVTLTSDDTSSTVELAGVPLYLNGNPSATPGQLTTDAHLLILGSTDPGGAFTPTLAFAFNNADTHPVGDNTDD</sequence>
<reference evidence="3" key="1">
    <citation type="submission" date="2023-07" db="EMBL/GenBank/DDBJ databases">
        <title>30 novel species of actinomycetes from the DSMZ collection.</title>
        <authorList>
            <person name="Nouioui I."/>
        </authorList>
    </citation>
    <scope>NUCLEOTIDE SEQUENCE [LARGE SCALE GENOMIC DNA]</scope>
    <source>
        <strain evidence="3">DSM 44399</strain>
    </source>
</reference>
<dbReference type="Proteomes" id="UP001183176">
    <property type="component" value="Unassembled WGS sequence"/>
</dbReference>
<accession>A0ABU2JAT7</accession>
<keyword evidence="3" id="KW-1185">Reference proteome</keyword>
<evidence type="ECO:0000313" key="2">
    <source>
        <dbReference type="EMBL" id="MDT0262072.1"/>
    </source>
</evidence>
<protein>
    <recommendedName>
        <fullName evidence="4">DUF5666 domain-containing protein</fullName>
    </recommendedName>
</protein>